<evidence type="ECO:0000313" key="3">
    <source>
        <dbReference type="EMBL" id="EGS18370.1"/>
    </source>
</evidence>
<protein>
    <recommendedName>
        <fullName evidence="2">C2 domain-containing protein</fullName>
    </recommendedName>
</protein>
<feature type="region of interest" description="Disordered" evidence="1">
    <location>
        <begin position="944"/>
        <end position="1020"/>
    </location>
</feature>
<dbReference type="GeneID" id="18260433"/>
<feature type="region of interest" description="Disordered" evidence="1">
    <location>
        <begin position="904"/>
        <end position="923"/>
    </location>
</feature>
<dbReference type="RefSeq" id="XP_006696701.1">
    <property type="nucleotide sequence ID" value="XM_006696638.1"/>
</dbReference>
<feature type="compositionally biased region" description="Pro residues" evidence="1">
    <location>
        <begin position="806"/>
        <end position="821"/>
    </location>
</feature>
<dbReference type="KEGG" id="cthr:CTHT_0063950"/>
<dbReference type="CDD" id="cd08681">
    <property type="entry name" value="C2_fungal_Inn1p-like"/>
    <property type="match status" value="1"/>
</dbReference>
<feature type="region of interest" description="Disordered" evidence="1">
    <location>
        <begin position="151"/>
        <end position="883"/>
    </location>
</feature>
<feature type="compositionally biased region" description="Basic and acidic residues" evidence="1">
    <location>
        <begin position="616"/>
        <end position="626"/>
    </location>
</feature>
<feature type="compositionally biased region" description="Basic and acidic residues" evidence="1">
    <location>
        <begin position="317"/>
        <end position="327"/>
    </location>
</feature>
<keyword evidence="4" id="KW-1185">Reference proteome</keyword>
<name>G0SEJ3_CHATD</name>
<sequence>MSNKAKVNPLLTKMHTAGIFSDMSVDGPEIGTLVVVVDRAKNLPNRRTIGKQDPYCAARLGKEAKKTTTDIRGGQTPRWDQELRFTVHDSPDYFQLKVSVFNDDKKTELIGECWIDLRDIVLPGGGQNDQWFQLNYKGKYAGEIRMEITYYDSRPKPEKPAKMKSSSRPEGESSTIGNPRTVPKRRPLPSDPVTGKPGAPLPAPASPDKVEPQPPRPQPSPNASQPPLVPANYTNAPQAAPVQAYSQPQTHHHHQQQQPYHQPQPYPQQQQQQQQYSQQPYPQQPTPPEHQYHGRDPNGYPVPPPRRDVPPPPQHHHVPERPRDHYSEPGYAHSPQHYQPPYDQYAPSLRDMHFPQPSGVNGYEEDRPPPPPVHRVRAGTMPAMNPPHVNGVPPPVMHMRRDTIRNDAYRQSSSDYPGRPTYKAQDPGLPLPAPQYRNDPPPPPPPVRHYSYDSTTYDINRGMQAPVEDVPEPMHHGDPRSSGRWVPQQPYPQTQPPPPHYNTGYDVPPPSNPSPRASMAGMDAPRYGPPPPEPQRHSIPNGYPAPPAHDVPRREPPEYQQPYGRHSEPMLPQQQPYGMPKALTYRNESEGPVRHSVPPVPPSLVPGIDPNIAQEISERLNQDRRQTRQYTQQPIPEPPRGRTMERGYENGGSPAAYGAAPPLPPPPQNRAPVTYQNGPSTSSVNVVIKSRAYSPMGRDPSPNPAPAPGSTPRSQQTIKRKSVSPRPPTAEDRKMSSVPFSPDSYDVLNPKASTAALLDQPVGGGHDYDEETGKIITHDGRRVDPTDHLPMESWAPEPEPKGTKQPSPPPSRQSPVGPQPQPQVQSQASNSGSGSEGRRLIRVGGRPQSMMPVANTSSSNGFGSDPVKEAPTPPTSTGRNKLQKKAIYRQSTSALPAPVMFGANGSGSSSSTASLTNSVTGTFRRHSGGRELMDHHSQALATISRGQNMLPDNRQPLSRASTFDYPTNDNYSPTGSGGYRGSSSPGRPVSAGSAAPPPLPAKVPLALPAPGQSEGESSEPVMSGALQLHSRSRRFVEGGVDGQLMSLEEELRQIDIGTGRSARRAAAAAAGGYGGYGY</sequence>
<dbReference type="InterPro" id="IPR035892">
    <property type="entry name" value="C2_domain_sf"/>
</dbReference>
<dbReference type="SUPFAM" id="SSF49562">
    <property type="entry name" value="C2 domain (Calcium/lipid-binding domain, CaLB)"/>
    <property type="match status" value="1"/>
</dbReference>
<proteinExistence type="predicted"/>
<dbReference type="SMART" id="SM00239">
    <property type="entry name" value="C2"/>
    <property type="match status" value="1"/>
</dbReference>
<feature type="domain" description="C2" evidence="2">
    <location>
        <begin position="13"/>
        <end position="132"/>
    </location>
</feature>
<feature type="compositionally biased region" description="Basic and acidic residues" evidence="1">
    <location>
        <begin position="399"/>
        <end position="408"/>
    </location>
</feature>
<dbReference type="Gene3D" id="2.60.40.150">
    <property type="entry name" value="C2 domain"/>
    <property type="match status" value="1"/>
</dbReference>
<evidence type="ECO:0000259" key="2">
    <source>
        <dbReference type="PROSITE" id="PS50004"/>
    </source>
</evidence>
<gene>
    <name evidence="3" type="ORF">CTHT_0063950</name>
</gene>
<evidence type="ECO:0000313" key="4">
    <source>
        <dbReference type="Proteomes" id="UP000008066"/>
    </source>
</evidence>
<feature type="compositionally biased region" description="Polar residues" evidence="1">
    <location>
        <begin position="955"/>
        <end position="971"/>
    </location>
</feature>
<feature type="compositionally biased region" description="Basic and acidic residues" evidence="1">
    <location>
        <begin position="472"/>
        <end position="481"/>
    </location>
</feature>
<evidence type="ECO:0000256" key="1">
    <source>
        <dbReference type="SAM" id="MobiDB-lite"/>
    </source>
</evidence>
<feature type="compositionally biased region" description="Basic and acidic residues" evidence="1">
    <location>
        <begin position="639"/>
        <end position="648"/>
    </location>
</feature>
<feature type="compositionally biased region" description="Pro residues" evidence="1">
    <location>
        <begin position="429"/>
        <end position="447"/>
    </location>
</feature>
<feature type="compositionally biased region" description="Basic and acidic residues" evidence="1">
    <location>
        <begin position="153"/>
        <end position="171"/>
    </location>
</feature>
<dbReference type="PANTHER" id="PTHR47052:SF3">
    <property type="entry name" value="INGRESSION PROTEIN 1"/>
    <property type="match status" value="1"/>
</dbReference>
<feature type="compositionally biased region" description="Basic and acidic residues" evidence="1">
    <location>
        <begin position="771"/>
        <end position="790"/>
    </location>
</feature>
<dbReference type="EMBL" id="GL988046">
    <property type="protein sequence ID" value="EGS18370.1"/>
    <property type="molecule type" value="Genomic_DNA"/>
</dbReference>
<dbReference type="eggNOG" id="ENOG502RDJ2">
    <property type="taxonomic scope" value="Eukaryota"/>
</dbReference>
<dbReference type="HOGENOM" id="CLU_008050_0_0_1"/>
<dbReference type="InterPro" id="IPR000008">
    <property type="entry name" value="C2_dom"/>
</dbReference>
<dbReference type="InterPro" id="IPR052981">
    <property type="entry name" value="Ingression_C2_domain"/>
</dbReference>
<dbReference type="OrthoDB" id="270970at2759"/>
<feature type="compositionally biased region" description="Low complexity" evidence="1">
    <location>
        <begin position="906"/>
        <end position="918"/>
    </location>
</feature>
<dbReference type="PROSITE" id="PS50004">
    <property type="entry name" value="C2"/>
    <property type="match status" value="1"/>
</dbReference>
<dbReference type="Proteomes" id="UP000008066">
    <property type="component" value="Unassembled WGS sequence"/>
</dbReference>
<feature type="compositionally biased region" description="Polar residues" evidence="1">
    <location>
        <begin position="674"/>
        <end position="685"/>
    </location>
</feature>
<reference evidence="3 4" key="1">
    <citation type="journal article" date="2011" name="Cell">
        <title>Insight into structure and assembly of the nuclear pore complex by utilizing the genome of a eukaryotic thermophile.</title>
        <authorList>
            <person name="Amlacher S."/>
            <person name="Sarges P."/>
            <person name="Flemming D."/>
            <person name="van Noort V."/>
            <person name="Kunze R."/>
            <person name="Devos D.P."/>
            <person name="Arumugam M."/>
            <person name="Bork P."/>
            <person name="Hurt E."/>
        </authorList>
    </citation>
    <scope>NUCLEOTIDE SEQUENCE [LARGE SCALE GENOMIC DNA]</scope>
    <source>
        <strain evidence="4">DSM 1495 / CBS 144.50 / IMI 039719</strain>
    </source>
</reference>
<dbReference type="InterPro" id="IPR037791">
    <property type="entry name" value="C2_fungal_Inn1"/>
</dbReference>
<feature type="compositionally biased region" description="Low complexity" evidence="1">
    <location>
        <begin position="256"/>
        <end position="281"/>
    </location>
</feature>
<feature type="compositionally biased region" description="Pro residues" evidence="1">
    <location>
        <begin position="489"/>
        <end position="500"/>
    </location>
</feature>
<dbReference type="Pfam" id="PF00168">
    <property type="entry name" value="C2"/>
    <property type="match status" value="1"/>
</dbReference>
<dbReference type="AlphaFoldDB" id="G0SEJ3"/>
<dbReference type="PANTHER" id="PTHR47052">
    <property type="entry name" value="CONSERVED SERINE PROLINE-RICH PROTEIN (AFU_ORTHOLOGUE AFUA_2G01790)"/>
    <property type="match status" value="1"/>
</dbReference>
<feature type="compositionally biased region" description="Low complexity" evidence="1">
    <location>
        <begin position="981"/>
        <end position="994"/>
    </location>
</feature>
<organism evidence="4">
    <name type="scientific">Chaetomium thermophilum (strain DSM 1495 / CBS 144.50 / IMI 039719)</name>
    <name type="common">Thermochaetoides thermophila</name>
    <dbReference type="NCBI Taxonomy" id="759272"/>
    <lineage>
        <taxon>Eukaryota</taxon>
        <taxon>Fungi</taxon>
        <taxon>Dikarya</taxon>
        <taxon>Ascomycota</taxon>
        <taxon>Pezizomycotina</taxon>
        <taxon>Sordariomycetes</taxon>
        <taxon>Sordariomycetidae</taxon>
        <taxon>Sordariales</taxon>
        <taxon>Chaetomiaceae</taxon>
        <taxon>Thermochaetoides</taxon>
    </lineage>
</organism>
<dbReference type="OMA" id="RIEMTYY"/>
<accession>G0SEJ3</accession>
<dbReference type="STRING" id="759272.G0SEJ3"/>